<dbReference type="InterPro" id="IPR006153">
    <property type="entry name" value="Cation/H_exchanger_TM"/>
</dbReference>
<dbReference type="SUPFAM" id="SSF51735">
    <property type="entry name" value="NAD(P)-binding Rossmann-fold domains"/>
    <property type="match status" value="1"/>
</dbReference>
<evidence type="ECO:0000256" key="1">
    <source>
        <dbReference type="ARBA" id="ARBA00004141"/>
    </source>
</evidence>
<evidence type="ECO:0000256" key="2">
    <source>
        <dbReference type="ARBA" id="ARBA00005551"/>
    </source>
</evidence>
<dbReference type="Proteomes" id="UP000178272">
    <property type="component" value="Unassembled WGS sequence"/>
</dbReference>
<evidence type="ECO:0000256" key="3">
    <source>
        <dbReference type="ARBA" id="ARBA00022448"/>
    </source>
</evidence>
<dbReference type="Gene3D" id="3.40.50.720">
    <property type="entry name" value="NAD(P)-binding Rossmann-like Domain"/>
    <property type="match status" value="1"/>
</dbReference>
<dbReference type="Pfam" id="PF02254">
    <property type="entry name" value="TrkA_N"/>
    <property type="match status" value="1"/>
</dbReference>
<feature type="transmembrane region" description="Helical" evidence="7">
    <location>
        <begin position="240"/>
        <end position="258"/>
    </location>
</feature>
<dbReference type="PROSITE" id="PS51201">
    <property type="entry name" value="RCK_N"/>
    <property type="match status" value="1"/>
</dbReference>
<feature type="transmembrane region" description="Helical" evidence="7">
    <location>
        <begin position="114"/>
        <end position="133"/>
    </location>
</feature>
<feature type="transmembrane region" description="Helical" evidence="7">
    <location>
        <begin position="84"/>
        <end position="108"/>
    </location>
</feature>
<evidence type="ECO:0000313" key="10">
    <source>
        <dbReference type="Proteomes" id="UP000178272"/>
    </source>
</evidence>
<dbReference type="InterPro" id="IPR038770">
    <property type="entry name" value="Na+/solute_symporter_sf"/>
</dbReference>
<keyword evidence="5 7" id="KW-1133">Transmembrane helix</keyword>
<dbReference type="AlphaFoldDB" id="A0A1G1V6E7"/>
<protein>
    <recommendedName>
        <fullName evidence="8">RCK N-terminal domain-containing protein</fullName>
    </recommendedName>
</protein>
<organism evidence="9 10">
    <name type="scientific">Candidatus Blackburnbacteria bacterium RIFCSPHIGHO2_12_FULL_41_13b</name>
    <dbReference type="NCBI Taxonomy" id="1797517"/>
    <lineage>
        <taxon>Bacteria</taxon>
        <taxon>Candidatus Blackburniibacteriota</taxon>
    </lineage>
</organism>
<evidence type="ECO:0000313" key="9">
    <source>
        <dbReference type="EMBL" id="OGY10990.1"/>
    </source>
</evidence>
<name>A0A1G1V6E7_9BACT</name>
<feature type="transmembrane region" description="Helical" evidence="7">
    <location>
        <begin position="29"/>
        <end position="46"/>
    </location>
</feature>
<feature type="transmembrane region" description="Helical" evidence="7">
    <location>
        <begin position="177"/>
        <end position="199"/>
    </location>
</feature>
<comment type="caution">
    <text evidence="9">The sequence shown here is derived from an EMBL/GenBank/DDBJ whole genome shotgun (WGS) entry which is preliminary data.</text>
</comment>
<accession>A0A1G1V6E7</accession>
<feature type="transmembrane region" description="Helical" evidence="7">
    <location>
        <begin position="265"/>
        <end position="283"/>
    </location>
</feature>
<feature type="transmembrane region" description="Helical" evidence="7">
    <location>
        <begin position="211"/>
        <end position="234"/>
    </location>
</feature>
<gene>
    <name evidence="9" type="ORF">A3F61_02680</name>
</gene>
<comment type="similarity">
    <text evidence="2">Belongs to the monovalent cation:proton antiporter 2 (CPA2) transporter (TC 2.A.37) family.</text>
</comment>
<feature type="transmembrane region" description="Helical" evidence="7">
    <location>
        <begin position="352"/>
        <end position="373"/>
    </location>
</feature>
<dbReference type="Gene3D" id="1.20.1530.20">
    <property type="match status" value="1"/>
</dbReference>
<evidence type="ECO:0000256" key="6">
    <source>
        <dbReference type="ARBA" id="ARBA00023136"/>
    </source>
</evidence>
<feature type="transmembrane region" description="Helical" evidence="7">
    <location>
        <begin position="145"/>
        <end position="165"/>
    </location>
</feature>
<dbReference type="InterPro" id="IPR003148">
    <property type="entry name" value="RCK_N"/>
</dbReference>
<evidence type="ECO:0000256" key="5">
    <source>
        <dbReference type="ARBA" id="ARBA00022989"/>
    </source>
</evidence>
<dbReference type="GO" id="GO:0016020">
    <property type="term" value="C:membrane"/>
    <property type="evidence" value="ECO:0007669"/>
    <property type="project" value="UniProtKB-SubCell"/>
</dbReference>
<feature type="transmembrane region" description="Helical" evidence="7">
    <location>
        <begin position="6"/>
        <end position="24"/>
    </location>
</feature>
<dbReference type="PANTHER" id="PTHR42751">
    <property type="entry name" value="SODIUM/HYDROGEN EXCHANGER FAMILY/TRKA DOMAIN PROTEIN"/>
    <property type="match status" value="1"/>
</dbReference>
<keyword evidence="6 7" id="KW-0472">Membrane</keyword>
<feature type="transmembrane region" description="Helical" evidence="7">
    <location>
        <begin position="323"/>
        <end position="346"/>
    </location>
</feature>
<feature type="transmembrane region" description="Helical" evidence="7">
    <location>
        <begin position="289"/>
        <end position="316"/>
    </location>
</feature>
<evidence type="ECO:0000256" key="4">
    <source>
        <dbReference type="ARBA" id="ARBA00022692"/>
    </source>
</evidence>
<dbReference type="GO" id="GO:0015297">
    <property type="term" value="F:antiporter activity"/>
    <property type="evidence" value="ECO:0007669"/>
    <property type="project" value="InterPro"/>
</dbReference>
<feature type="domain" description="RCK N-terminal" evidence="8">
    <location>
        <begin position="406"/>
        <end position="522"/>
    </location>
</feature>
<dbReference type="GO" id="GO:1902600">
    <property type="term" value="P:proton transmembrane transport"/>
    <property type="evidence" value="ECO:0007669"/>
    <property type="project" value="InterPro"/>
</dbReference>
<feature type="transmembrane region" description="Helical" evidence="7">
    <location>
        <begin position="52"/>
        <end position="72"/>
    </location>
</feature>
<dbReference type="InterPro" id="IPR036291">
    <property type="entry name" value="NAD(P)-bd_dom_sf"/>
</dbReference>
<dbReference type="PANTHER" id="PTHR42751:SF3">
    <property type="entry name" value="SODIUM_GLUTAMATE SYMPORTER"/>
    <property type="match status" value="1"/>
</dbReference>
<dbReference type="STRING" id="1797517.A3F61_02680"/>
<sequence length="562" mass="61054">MSIFLAVSVGIIAAAFFGFVARLFRQPPIVGYLFAGLALALLGVFSDDQKPLLQTMAQLGVTFLLFLIGLEINLRELASIGRVVILGGIGQIFFTSLAGYFIASLLGFSAIESLYIAVALTFSSTIVVVKLLSEKKDLDSLYGKITVGFLLVQDIAAILTLVFLSGFQTTSFEPLTFFWVLVKGVGLLAVVYLLSKFVLTRVFDRVATTSVELLFVSSIGWMLGVASIVSLPQIGFTPEIGGLLAGVALANSSAHLQIASRVKPLRDFFITIFFLLLGTKMVVGLNPQVIIPALILSVFVVVGGPLIVLGLLGLLGHKKRTSFLSAVTFAQVSEFSLILIAFGRNLGHVSEFVVGLVTLVAVITMITSTYLIINGYRLYLILAPILGIFERKKICETALSINREFAEHVVLLGCDRLGRRVLPLLEKKEKNVVVIDFNPRVVSELVAQNHQAYYGDASDVETLESLGLGQARLIVSTTGSLEDNLIVLEYLGKLEKPPLSIFAAATPQEALTLYEKGADYVIVPLVAAGDHLAHLLSVHGINKNHFKVLRERHFDRLAKDRF</sequence>
<evidence type="ECO:0000259" key="8">
    <source>
        <dbReference type="PROSITE" id="PS51201"/>
    </source>
</evidence>
<reference evidence="9 10" key="1">
    <citation type="journal article" date="2016" name="Nat. Commun.">
        <title>Thousands of microbial genomes shed light on interconnected biogeochemical processes in an aquifer system.</title>
        <authorList>
            <person name="Anantharaman K."/>
            <person name="Brown C.T."/>
            <person name="Hug L.A."/>
            <person name="Sharon I."/>
            <person name="Castelle C.J."/>
            <person name="Probst A.J."/>
            <person name="Thomas B.C."/>
            <person name="Singh A."/>
            <person name="Wilkins M.J."/>
            <person name="Karaoz U."/>
            <person name="Brodie E.L."/>
            <person name="Williams K.H."/>
            <person name="Hubbard S.S."/>
            <person name="Banfield J.F."/>
        </authorList>
    </citation>
    <scope>NUCLEOTIDE SEQUENCE [LARGE SCALE GENOMIC DNA]</scope>
</reference>
<comment type="subcellular location">
    <subcellularLocation>
        <location evidence="1">Membrane</location>
        <topology evidence="1">Multi-pass membrane protein</topology>
    </subcellularLocation>
</comment>
<dbReference type="GO" id="GO:0006813">
    <property type="term" value="P:potassium ion transport"/>
    <property type="evidence" value="ECO:0007669"/>
    <property type="project" value="InterPro"/>
</dbReference>
<keyword evidence="4 7" id="KW-0812">Transmembrane</keyword>
<evidence type="ECO:0000256" key="7">
    <source>
        <dbReference type="SAM" id="Phobius"/>
    </source>
</evidence>
<proteinExistence type="inferred from homology"/>
<dbReference type="Pfam" id="PF00999">
    <property type="entry name" value="Na_H_Exchanger"/>
    <property type="match status" value="1"/>
</dbReference>
<keyword evidence="3" id="KW-0813">Transport</keyword>
<dbReference type="EMBL" id="MHCA01000046">
    <property type="protein sequence ID" value="OGY10990.1"/>
    <property type="molecule type" value="Genomic_DNA"/>
</dbReference>